<organism evidence="2 3">
    <name type="scientific">Actinokineospora fastidiosa</name>
    <dbReference type="NCBI Taxonomy" id="1816"/>
    <lineage>
        <taxon>Bacteria</taxon>
        <taxon>Bacillati</taxon>
        <taxon>Actinomycetota</taxon>
        <taxon>Actinomycetes</taxon>
        <taxon>Pseudonocardiales</taxon>
        <taxon>Pseudonocardiaceae</taxon>
        <taxon>Actinokineospora</taxon>
    </lineage>
</organism>
<dbReference type="SUPFAM" id="SSF56112">
    <property type="entry name" value="Protein kinase-like (PK-like)"/>
    <property type="match status" value="1"/>
</dbReference>
<proteinExistence type="predicted"/>
<dbReference type="Proteomes" id="UP000660680">
    <property type="component" value="Unassembled WGS sequence"/>
</dbReference>
<dbReference type="Pfam" id="PF01636">
    <property type="entry name" value="APH"/>
    <property type="match status" value="1"/>
</dbReference>
<reference evidence="2" key="2">
    <citation type="submission" date="2020-09" db="EMBL/GenBank/DDBJ databases">
        <authorList>
            <person name="Sun Q."/>
            <person name="Ohkuma M."/>
        </authorList>
    </citation>
    <scope>NUCLEOTIDE SEQUENCE</scope>
    <source>
        <strain evidence="2">JCM 3276</strain>
    </source>
</reference>
<reference evidence="2" key="1">
    <citation type="journal article" date="2014" name="Int. J. Syst. Evol. Microbiol.">
        <title>Complete genome sequence of Corynebacterium casei LMG S-19264T (=DSM 44701T), isolated from a smear-ripened cheese.</title>
        <authorList>
            <consortium name="US DOE Joint Genome Institute (JGI-PGF)"/>
            <person name="Walter F."/>
            <person name="Albersmeier A."/>
            <person name="Kalinowski J."/>
            <person name="Ruckert C."/>
        </authorList>
    </citation>
    <scope>NUCLEOTIDE SEQUENCE</scope>
    <source>
        <strain evidence="2">JCM 3276</strain>
    </source>
</reference>
<keyword evidence="3" id="KW-1185">Reference proteome</keyword>
<evidence type="ECO:0000313" key="3">
    <source>
        <dbReference type="Proteomes" id="UP000660680"/>
    </source>
</evidence>
<name>A0A918G620_9PSEU</name>
<evidence type="ECO:0000259" key="1">
    <source>
        <dbReference type="Pfam" id="PF01636"/>
    </source>
</evidence>
<dbReference type="AlphaFoldDB" id="A0A918G620"/>
<gene>
    <name evidence="2" type="ORF">GCM10010171_12200</name>
</gene>
<sequence>MAEWSTAGWRAEAVAWLDDALARRGVVRCGEVEQPRVRPWATVLCAETSAGRVWLKASGAETAFEAGLYLVLHEVVPESVLEPLAVDAERGWVVLPDGGASLGDVSGLGDALVAYARMQRRLMPHVDRLLAAGVADMRPEVLPRRLSEAVAVVGGGLPAEFADGTAARWVAEWAAELAASALPASLDHNDLHPDNVLTGPRFYDWGDSVVAHPFAAAMLPLSVIGDGLGEAAAVEAGERYLAEFTDFAPIGRLRRELALARRLGIVARTLTWARAAGAAPEFADAPRLTLLSLLDEPRP</sequence>
<dbReference type="InterPro" id="IPR011009">
    <property type="entry name" value="Kinase-like_dom_sf"/>
</dbReference>
<dbReference type="RefSeq" id="WP_189209249.1">
    <property type="nucleotide sequence ID" value="NZ_BMRB01000001.1"/>
</dbReference>
<dbReference type="InterPro" id="IPR002575">
    <property type="entry name" value="Aminoglycoside_PTrfase"/>
</dbReference>
<feature type="domain" description="Aminoglycoside phosphotransferase" evidence="1">
    <location>
        <begin position="61"/>
        <end position="241"/>
    </location>
</feature>
<protein>
    <submittedName>
        <fullName evidence="2">Phosphotransferase</fullName>
    </submittedName>
</protein>
<evidence type="ECO:0000313" key="2">
    <source>
        <dbReference type="EMBL" id="GGS21079.1"/>
    </source>
</evidence>
<comment type="caution">
    <text evidence="2">The sequence shown here is derived from an EMBL/GenBank/DDBJ whole genome shotgun (WGS) entry which is preliminary data.</text>
</comment>
<dbReference type="EMBL" id="BMRB01000001">
    <property type="protein sequence ID" value="GGS21079.1"/>
    <property type="molecule type" value="Genomic_DNA"/>
</dbReference>
<accession>A0A918G620</accession>